<dbReference type="Gene3D" id="1.10.10.10">
    <property type="entry name" value="Winged helix-like DNA-binding domain superfamily/Winged helix DNA-binding domain"/>
    <property type="match status" value="1"/>
</dbReference>
<protein>
    <submittedName>
        <fullName evidence="4">DNA-protecting protein DprA</fullName>
    </submittedName>
</protein>
<dbReference type="AlphaFoldDB" id="A0A9D9N8I4"/>
<reference evidence="4" key="2">
    <citation type="journal article" date="2021" name="PeerJ">
        <title>Extensive microbial diversity within the chicken gut microbiome revealed by metagenomics and culture.</title>
        <authorList>
            <person name="Gilroy R."/>
            <person name="Ravi A."/>
            <person name="Getino M."/>
            <person name="Pursley I."/>
            <person name="Horton D.L."/>
            <person name="Alikhan N.F."/>
            <person name="Baker D."/>
            <person name="Gharbi K."/>
            <person name="Hall N."/>
            <person name="Watson M."/>
            <person name="Adriaenssens E.M."/>
            <person name="Foster-Nyarko E."/>
            <person name="Jarju S."/>
            <person name="Secka A."/>
            <person name="Antonio M."/>
            <person name="Oren A."/>
            <person name="Chaudhuri R.R."/>
            <person name="La Ragione R."/>
            <person name="Hildebrand F."/>
            <person name="Pallen M.J."/>
        </authorList>
    </citation>
    <scope>NUCLEOTIDE SEQUENCE</scope>
    <source>
        <strain evidence="4">E3-2379</strain>
    </source>
</reference>
<dbReference type="InterPro" id="IPR003488">
    <property type="entry name" value="DprA"/>
</dbReference>
<comment type="caution">
    <text evidence="4">The sequence shown here is derived from an EMBL/GenBank/DDBJ whole genome shotgun (WGS) entry which is preliminary data.</text>
</comment>
<evidence type="ECO:0000313" key="5">
    <source>
        <dbReference type="Proteomes" id="UP000823618"/>
    </source>
</evidence>
<name>A0A9D9N8I4_9FIRM</name>
<dbReference type="PANTHER" id="PTHR43022:SF1">
    <property type="entry name" value="PROTEIN SMF"/>
    <property type="match status" value="1"/>
</dbReference>
<dbReference type="Proteomes" id="UP000823618">
    <property type="component" value="Unassembled WGS sequence"/>
</dbReference>
<dbReference type="InterPro" id="IPR057666">
    <property type="entry name" value="DrpA_SLOG"/>
</dbReference>
<dbReference type="NCBIfam" id="TIGR00732">
    <property type="entry name" value="dprA"/>
    <property type="match status" value="1"/>
</dbReference>
<proteinExistence type="inferred from homology"/>
<evidence type="ECO:0000259" key="3">
    <source>
        <dbReference type="Pfam" id="PF17782"/>
    </source>
</evidence>
<organism evidence="4 5">
    <name type="scientific">Candidatus Scybalomonas excrementavium</name>
    <dbReference type="NCBI Taxonomy" id="2840943"/>
    <lineage>
        <taxon>Bacteria</taxon>
        <taxon>Bacillati</taxon>
        <taxon>Bacillota</taxon>
        <taxon>Clostridia</taxon>
        <taxon>Lachnospirales</taxon>
        <taxon>Lachnospiraceae</taxon>
        <taxon>Lachnospiraceae incertae sedis</taxon>
        <taxon>Candidatus Scybalomonas</taxon>
    </lineage>
</organism>
<dbReference type="InterPro" id="IPR041614">
    <property type="entry name" value="DprA_WH"/>
</dbReference>
<sequence>MEYNKQEEIYWYWIHNIEGIGYKGIEKLLLRAGTPKELFDTKDTHILEGFTKIQKEKFYNSRNLEKIIEEYGFWKQRGIDFYSIEHPNYPKRLKEISQPPFGIYVRGNLPSEDKKTIAIIGTRYGTAYGQEMARYFGRELAKCGVSVISGMARGIDSIAQNAAIHEVGRSFGVLGCGVDICYPKESFSLYESLITYGGVLSEYPPKTKPRAGLFPRRNRIISGLSDGILVIEAKKQSGTLITVDWGLEQGKDIFAIPGRAFEPFSEGCNHLIQMGAKMVVKLEDFLEEYPCISKDLSKNCENNQKMLAKNQRVVYSCLSLEPKYIDSIIHETKLSVQEVLSILFELELSGKIRQVVSNYYIISK</sequence>
<evidence type="ECO:0000313" key="4">
    <source>
        <dbReference type="EMBL" id="MBO8464164.1"/>
    </source>
</evidence>
<dbReference type="EMBL" id="JADIML010000273">
    <property type="protein sequence ID" value="MBO8464164.1"/>
    <property type="molecule type" value="Genomic_DNA"/>
</dbReference>
<dbReference type="GO" id="GO:0009294">
    <property type="term" value="P:DNA-mediated transformation"/>
    <property type="evidence" value="ECO:0007669"/>
    <property type="project" value="InterPro"/>
</dbReference>
<accession>A0A9D9N8I4</accession>
<evidence type="ECO:0000259" key="2">
    <source>
        <dbReference type="Pfam" id="PF02481"/>
    </source>
</evidence>
<comment type="similarity">
    <text evidence="1">Belongs to the DprA/Smf family.</text>
</comment>
<dbReference type="InterPro" id="IPR036388">
    <property type="entry name" value="WH-like_DNA-bd_sf"/>
</dbReference>
<gene>
    <name evidence="4" type="primary">dprA</name>
    <name evidence="4" type="ORF">IAC13_09555</name>
</gene>
<reference evidence="4" key="1">
    <citation type="submission" date="2020-10" db="EMBL/GenBank/DDBJ databases">
        <authorList>
            <person name="Gilroy R."/>
        </authorList>
    </citation>
    <scope>NUCLEOTIDE SEQUENCE</scope>
    <source>
        <strain evidence="4">E3-2379</strain>
    </source>
</reference>
<dbReference type="PANTHER" id="PTHR43022">
    <property type="entry name" value="PROTEIN SMF"/>
    <property type="match status" value="1"/>
</dbReference>
<dbReference type="Gene3D" id="3.40.50.450">
    <property type="match status" value="1"/>
</dbReference>
<dbReference type="SUPFAM" id="SSF102405">
    <property type="entry name" value="MCP/YpsA-like"/>
    <property type="match status" value="1"/>
</dbReference>
<dbReference type="Pfam" id="PF02481">
    <property type="entry name" value="DNA_processg_A"/>
    <property type="match status" value="1"/>
</dbReference>
<feature type="domain" description="DprA winged helix" evidence="3">
    <location>
        <begin position="307"/>
        <end position="355"/>
    </location>
</feature>
<dbReference type="Pfam" id="PF17782">
    <property type="entry name" value="WHD_DprA"/>
    <property type="match status" value="1"/>
</dbReference>
<feature type="domain" description="Smf/DprA SLOG" evidence="2">
    <location>
        <begin position="82"/>
        <end position="289"/>
    </location>
</feature>
<evidence type="ECO:0000256" key="1">
    <source>
        <dbReference type="ARBA" id="ARBA00006525"/>
    </source>
</evidence>